<evidence type="ECO:0000256" key="3">
    <source>
        <dbReference type="ARBA" id="ARBA00010183"/>
    </source>
</evidence>
<accession>A0A1X9SLT8</accession>
<evidence type="ECO:0000259" key="17">
    <source>
        <dbReference type="PROSITE" id="PS50142"/>
    </source>
</evidence>
<protein>
    <recommendedName>
        <fullName evidence="15">Ribonuclease 3</fullName>
        <ecNumber evidence="15">3.1.26.3</ecNumber>
    </recommendedName>
    <alternativeName>
        <fullName evidence="15">Ribonuclease III</fullName>
        <shortName evidence="15">RNase III</shortName>
    </alternativeName>
</protein>
<dbReference type="PROSITE" id="PS50142">
    <property type="entry name" value="RNASE_3_2"/>
    <property type="match status" value="1"/>
</dbReference>
<feature type="active site" evidence="15">
    <location>
        <position position="116"/>
    </location>
</feature>
<dbReference type="GO" id="GO:0004525">
    <property type="term" value="F:ribonuclease III activity"/>
    <property type="evidence" value="ECO:0007669"/>
    <property type="project" value="UniProtKB-UniRule"/>
</dbReference>
<evidence type="ECO:0000256" key="10">
    <source>
        <dbReference type="ARBA" id="ARBA00022723"/>
    </source>
</evidence>
<dbReference type="FunFam" id="3.30.160.20:FF:000003">
    <property type="entry name" value="Ribonuclease 3"/>
    <property type="match status" value="1"/>
</dbReference>
<keyword evidence="5 15" id="KW-0963">Cytoplasm</keyword>
<feature type="domain" description="RNase III" evidence="17">
    <location>
        <begin position="4"/>
        <end position="127"/>
    </location>
</feature>
<evidence type="ECO:0000256" key="14">
    <source>
        <dbReference type="ARBA" id="ARBA00022884"/>
    </source>
</evidence>
<evidence type="ECO:0000256" key="7">
    <source>
        <dbReference type="ARBA" id="ARBA00022664"/>
    </source>
</evidence>
<keyword evidence="8 15" id="KW-0819">tRNA processing</keyword>
<dbReference type="PANTHER" id="PTHR11207">
    <property type="entry name" value="RIBONUCLEASE III"/>
    <property type="match status" value="1"/>
</dbReference>
<feature type="binding site" evidence="15">
    <location>
        <position position="40"/>
    </location>
    <ligand>
        <name>Mg(2+)</name>
        <dbReference type="ChEBI" id="CHEBI:18420"/>
    </ligand>
</feature>
<reference evidence="19" key="1">
    <citation type="journal article" date="2017" name="Genome Biol. Evol.">
        <title>Comparative Genomic Analysis Identifies a Campylobacter Clade Deficient in Selenium Metabolism.</title>
        <authorList>
            <person name="Miller W.G."/>
            <person name="Yee E."/>
            <person name="Lopes B.S."/>
            <person name="Chapman M.H."/>
            <person name="Huynh S."/>
            <person name="Bono J.L."/>
            <person name="Parker C.T."/>
            <person name="Strachan N.J.C."/>
            <person name="Forbes K.J."/>
        </authorList>
    </citation>
    <scope>NUCLEOTIDE SEQUENCE [LARGE SCALE GENOMIC DNA]</scope>
    <source>
        <strain evidence="19">NCTC 13004</strain>
    </source>
</reference>
<dbReference type="InterPro" id="IPR036389">
    <property type="entry name" value="RNase_III_sf"/>
</dbReference>
<dbReference type="GO" id="GO:0010468">
    <property type="term" value="P:regulation of gene expression"/>
    <property type="evidence" value="ECO:0007669"/>
    <property type="project" value="TreeGrafter"/>
</dbReference>
<comment type="function">
    <text evidence="15">Digests double-stranded RNA. Involved in the processing of primary rRNA transcript to yield the immediate precursors to the large and small rRNAs (23S and 16S). Processes some mRNAs, and tRNAs when they are encoded in the rRNA operon. Processes pre-crRNA and tracrRNA of type II CRISPR loci if present in the organism.</text>
</comment>
<keyword evidence="11 15" id="KW-0255">Endonuclease</keyword>
<dbReference type="GO" id="GO:0006397">
    <property type="term" value="P:mRNA processing"/>
    <property type="evidence" value="ECO:0007669"/>
    <property type="project" value="UniProtKB-UniRule"/>
</dbReference>
<dbReference type="Gene3D" id="3.30.160.20">
    <property type="match status" value="1"/>
</dbReference>
<dbReference type="SUPFAM" id="SSF69065">
    <property type="entry name" value="RNase III domain-like"/>
    <property type="match status" value="1"/>
</dbReference>
<comment type="subunit">
    <text evidence="4 15">Homodimer.</text>
</comment>
<evidence type="ECO:0000256" key="13">
    <source>
        <dbReference type="ARBA" id="ARBA00022842"/>
    </source>
</evidence>
<dbReference type="CDD" id="cd10845">
    <property type="entry name" value="DSRM_RNAse_III_family"/>
    <property type="match status" value="1"/>
</dbReference>
<evidence type="ECO:0000256" key="1">
    <source>
        <dbReference type="ARBA" id="ARBA00000109"/>
    </source>
</evidence>
<comment type="subcellular location">
    <subcellularLocation>
        <location evidence="2 15">Cytoplasm</location>
    </subcellularLocation>
</comment>
<dbReference type="GeneID" id="46920933"/>
<evidence type="ECO:0000256" key="5">
    <source>
        <dbReference type="ARBA" id="ARBA00022490"/>
    </source>
</evidence>
<keyword evidence="15" id="KW-0699">rRNA-binding</keyword>
<keyword evidence="13 15" id="KW-0460">Magnesium</keyword>
<dbReference type="FunFam" id="1.10.1520.10:FF:000001">
    <property type="entry name" value="Ribonuclease 3"/>
    <property type="match status" value="1"/>
</dbReference>
<organism evidence="18 19">
    <name type="scientific">Campylobacter lanienae NCTC 13004</name>
    <dbReference type="NCBI Taxonomy" id="1031753"/>
    <lineage>
        <taxon>Bacteria</taxon>
        <taxon>Pseudomonadati</taxon>
        <taxon>Campylobacterota</taxon>
        <taxon>Epsilonproteobacteria</taxon>
        <taxon>Campylobacterales</taxon>
        <taxon>Campylobacteraceae</taxon>
        <taxon>Campylobacter</taxon>
    </lineage>
</organism>
<reference evidence="19" key="2">
    <citation type="journal article" date="2017" name="Genome Biol. Evol.">
        <title>Comparative genomic analysis identifies a Campylobacter clade deficient in selenium metabolism.</title>
        <authorList>
            <person name="Miller W.G."/>
            <person name="Yee E."/>
            <person name="Lopes B.S."/>
            <person name="Chapman M.H."/>
            <person name="Huynh S."/>
            <person name="Bono J.L."/>
            <person name="Parker C.T."/>
            <person name="Strachan N.J.C."/>
            <person name="Forbes K.J."/>
        </authorList>
    </citation>
    <scope>NUCLEOTIDE SEQUENCE [LARGE SCALE GENOMIC DNA]</scope>
    <source>
        <strain evidence="19">NCTC 13004</strain>
    </source>
</reference>
<evidence type="ECO:0000256" key="11">
    <source>
        <dbReference type="ARBA" id="ARBA00022759"/>
    </source>
</evidence>
<dbReference type="Pfam" id="PF00035">
    <property type="entry name" value="dsrm"/>
    <property type="match status" value="1"/>
</dbReference>
<dbReference type="RefSeq" id="WP_086228372.1">
    <property type="nucleotide sequence ID" value="NZ_CP015578.1"/>
</dbReference>
<dbReference type="GO" id="GO:0003725">
    <property type="term" value="F:double-stranded RNA binding"/>
    <property type="evidence" value="ECO:0007669"/>
    <property type="project" value="TreeGrafter"/>
</dbReference>
<evidence type="ECO:0000313" key="18">
    <source>
        <dbReference type="EMBL" id="ARQ97215.1"/>
    </source>
</evidence>
<evidence type="ECO:0000259" key="16">
    <source>
        <dbReference type="PROSITE" id="PS50137"/>
    </source>
</evidence>
<feature type="domain" description="DRBM" evidence="16">
    <location>
        <begin position="153"/>
        <end position="222"/>
    </location>
</feature>
<gene>
    <name evidence="15 18" type="primary">rnc</name>
    <name evidence="18" type="ORF">CLAN_0459</name>
</gene>
<dbReference type="InterPro" id="IPR000999">
    <property type="entry name" value="RNase_III_dom"/>
</dbReference>
<keyword evidence="9 15" id="KW-0540">Nuclease</keyword>
<dbReference type="KEGG" id="clx:CLAN_0459"/>
<proteinExistence type="inferred from homology"/>
<dbReference type="PROSITE" id="PS00517">
    <property type="entry name" value="RNASE_3_1"/>
    <property type="match status" value="1"/>
</dbReference>
<keyword evidence="14 15" id="KW-0694">RNA-binding</keyword>
<keyword evidence="7 15" id="KW-0507">mRNA processing</keyword>
<feature type="active site" evidence="15">
    <location>
        <position position="44"/>
    </location>
</feature>
<dbReference type="PROSITE" id="PS50137">
    <property type="entry name" value="DS_RBD"/>
    <property type="match status" value="1"/>
</dbReference>
<evidence type="ECO:0000256" key="8">
    <source>
        <dbReference type="ARBA" id="ARBA00022694"/>
    </source>
</evidence>
<feature type="binding site" evidence="15">
    <location>
        <position position="113"/>
    </location>
    <ligand>
        <name>Mg(2+)</name>
        <dbReference type="ChEBI" id="CHEBI:18420"/>
    </ligand>
</feature>
<dbReference type="EC" id="3.1.26.3" evidence="15"/>
<evidence type="ECO:0000313" key="19">
    <source>
        <dbReference type="Proteomes" id="UP000202031"/>
    </source>
</evidence>
<comment type="similarity">
    <text evidence="3">Belongs to the ribonuclease III family.</text>
</comment>
<comment type="catalytic activity">
    <reaction evidence="1 15">
        <text>Endonucleolytic cleavage to 5'-phosphomonoester.</text>
        <dbReference type="EC" id="3.1.26.3"/>
    </reaction>
</comment>
<dbReference type="GO" id="GO:0006364">
    <property type="term" value="P:rRNA processing"/>
    <property type="evidence" value="ECO:0007669"/>
    <property type="project" value="UniProtKB-UniRule"/>
</dbReference>
<dbReference type="SUPFAM" id="SSF54768">
    <property type="entry name" value="dsRNA-binding domain-like"/>
    <property type="match status" value="1"/>
</dbReference>
<keyword evidence="10 15" id="KW-0479">Metal-binding</keyword>
<keyword evidence="12 15" id="KW-0378">Hydrolase</keyword>
<dbReference type="HAMAP" id="MF_00104">
    <property type="entry name" value="RNase_III"/>
    <property type="match status" value="1"/>
</dbReference>
<evidence type="ECO:0000256" key="15">
    <source>
        <dbReference type="HAMAP-Rule" id="MF_00104"/>
    </source>
</evidence>
<feature type="binding site" evidence="15">
    <location>
        <position position="116"/>
    </location>
    <ligand>
        <name>Mg(2+)</name>
        <dbReference type="ChEBI" id="CHEBI:18420"/>
    </ligand>
</feature>
<dbReference type="Pfam" id="PF14622">
    <property type="entry name" value="Ribonucleas_3_3"/>
    <property type="match status" value="1"/>
</dbReference>
<dbReference type="PANTHER" id="PTHR11207:SF0">
    <property type="entry name" value="RIBONUCLEASE 3"/>
    <property type="match status" value="1"/>
</dbReference>
<dbReference type="InterPro" id="IPR011907">
    <property type="entry name" value="RNase_III"/>
</dbReference>
<dbReference type="GO" id="GO:0046872">
    <property type="term" value="F:metal ion binding"/>
    <property type="evidence" value="ECO:0007669"/>
    <property type="project" value="UniProtKB-KW"/>
</dbReference>
<dbReference type="SMART" id="SM00358">
    <property type="entry name" value="DSRM"/>
    <property type="match status" value="1"/>
</dbReference>
<evidence type="ECO:0000256" key="4">
    <source>
        <dbReference type="ARBA" id="ARBA00011738"/>
    </source>
</evidence>
<comment type="cofactor">
    <cofactor evidence="15">
        <name>Mg(2+)</name>
        <dbReference type="ChEBI" id="CHEBI:18420"/>
    </cofactor>
</comment>
<dbReference type="AlphaFoldDB" id="A0A1X9SLT8"/>
<dbReference type="NCBIfam" id="TIGR02191">
    <property type="entry name" value="RNaseIII"/>
    <property type="match status" value="1"/>
</dbReference>
<dbReference type="SMART" id="SM00535">
    <property type="entry name" value="RIBOc"/>
    <property type="match status" value="1"/>
</dbReference>
<dbReference type="GO" id="GO:0019843">
    <property type="term" value="F:rRNA binding"/>
    <property type="evidence" value="ECO:0007669"/>
    <property type="project" value="UniProtKB-KW"/>
</dbReference>
<name>A0A1X9SLT8_9BACT</name>
<evidence type="ECO:0000256" key="2">
    <source>
        <dbReference type="ARBA" id="ARBA00004496"/>
    </source>
</evidence>
<dbReference type="GO" id="GO:0005737">
    <property type="term" value="C:cytoplasm"/>
    <property type="evidence" value="ECO:0007669"/>
    <property type="project" value="UniProtKB-SubCell"/>
</dbReference>
<evidence type="ECO:0000256" key="6">
    <source>
        <dbReference type="ARBA" id="ARBA00022552"/>
    </source>
</evidence>
<sequence>MDKLREIQKLLKYKFKNINLLKEAITHKSIKSSINNERLEFLGDAVLDLIVGEYLYHKFKGKSEGDLSKLRASLVNEDSLAKIAKELRLGEFLYLSTAEENNGGREKQSLISDALEALMGAIYLESGLEKVKSIFIALLEANFPDISLNLTKDYKTTLQELTQAKIGLAPKYELISSSGPDHKKSFEMAVILEGKEIARAIGNSKKSAEQACALKALEILNSMKG</sequence>
<dbReference type="GO" id="GO:0008033">
    <property type="term" value="P:tRNA processing"/>
    <property type="evidence" value="ECO:0007669"/>
    <property type="project" value="UniProtKB-KW"/>
</dbReference>
<dbReference type="CDD" id="cd00593">
    <property type="entry name" value="RIBOc"/>
    <property type="match status" value="1"/>
</dbReference>
<dbReference type="Gene3D" id="1.10.1520.10">
    <property type="entry name" value="Ribonuclease III domain"/>
    <property type="match status" value="1"/>
</dbReference>
<dbReference type="InterPro" id="IPR014720">
    <property type="entry name" value="dsRBD_dom"/>
</dbReference>
<dbReference type="GO" id="GO:0042802">
    <property type="term" value="F:identical protein binding"/>
    <property type="evidence" value="ECO:0007669"/>
    <property type="project" value="UniProtKB-ARBA"/>
</dbReference>
<keyword evidence="6 15" id="KW-0698">rRNA processing</keyword>
<dbReference type="EMBL" id="CP015578">
    <property type="protein sequence ID" value="ARQ97215.1"/>
    <property type="molecule type" value="Genomic_DNA"/>
</dbReference>
<dbReference type="Proteomes" id="UP000202031">
    <property type="component" value="Chromosome"/>
</dbReference>
<evidence type="ECO:0000256" key="12">
    <source>
        <dbReference type="ARBA" id="ARBA00022801"/>
    </source>
</evidence>
<evidence type="ECO:0000256" key="9">
    <source>
        <dbReference type="ARBA" id="ARBA00022722"/>
    </source>
</evidence>